<protein>
    <recommendedName>
        <fullName evidence="4">C2H2-type domain-containing protein</fullName>
    </recommendedName>
</protein>
<organism evidence="2 3">
    <name type="scientific">Vibrio parahaemolyticus</name>
    <dbReference type="NCBI Taxonomy" id="670"/>
    <lineage>
        <taxon>Bacteria</taxon>
        <taxon>Pseudomonadati</taxon>
        <taxon>Pseudomonadota</taxon>
        <taxon>Gammaproteobacteria</taxon>
        <taxon>Vibrionales</taxon>
        <taxon>Vibrionaceae</taxon>
        <taxon>Vibrio</taxon>
    </lineage>
</organism>
<gene>
    <name evidence="2" type="ORF">QX249_11220</name>
</gene>
<dbReference type="AlphaFoldDB" id="A0AAW8Q0W6"/>
<evidence type="ECO:0000313" key="2">
    <source>
        <dbReference type="EMBL" id="MDS1821234.1"/>
    </source>
</evidence>
<accession>A0AAW8Q0W6</accession>
<feature type="compositionally biased region" description="Basic and acidic residues" evidence="1">
    <location>
        <begin position="125"/>
        <end position="134"/>
    </location>
</feature>
<evidence type="ECO:0000256" key="1">
    <source>
        <dbReference type="SAM" id="MobiDB-lite"/>
    </source>
</evidence>
<feature type="region of interest" description="Disordered" evidence="1">
    <location>
        <begin position="122"/>
        <end position="144"/>
    </location>
</feature>
<comment type="caution">
    <text evidence="2">The sequence shown here is derived from an EMBL/GenBank/DDBJ whole genome shotgun (WGS) entry which is preliminary data.</text>
</comment>
<proteinExistence type="predicted"/>
<dbReference type="EMBL" id="JAUHGG010000003">
    <property type="protein sequence ID" value="MDS1821234.1"/>
    <property type="molecule type" value="Genomic_DNA"/>
</dbReference>
<name>A0AAW8Q0W6_VIBPH</name>
<dbReference type="RefSeq" id="WP_311020105.1">
    <property type="nucleotide sequence ID" value="NZ_JAUHGG010000003.1"/>
</dbReference>
<sequence length="144" mass="16068">MIIENLSHLKSLETLIKILLQDKNEVVTSDSDHLFITFKLAEIDLIDAKVHMITKTELGDNVFAHLINHSGDLIGTIDFSENIITVGDEEFKISGNTDGSLYCHLCGKEFFIDDRGVANHGSPDSIDHDADAEHTPYNLDYPLE</sequence>
<dbReference type="Proteomes" id="UP001253193">
    <property type="component" value="Unassembled WGS sequence"/>
</dbReference>
<evidence type="ECO:0008006" key="4">
    <source>
        <dbReference type="Google" id="ProtNLM"/>
    </source>
</evidence>
<reference evidence="2" key="1">
    <citation type="submission" date="2023-06" db="EMBL/GenBank/DDBJ databases">
        <title>Genomic Diversity of Vibrio spp. and Metagenomic Analysis of Pathogens in Florida Gulf Coastal Waters Following Hurricane Ian.</title>
        <authorList>
            <person name="Brumfield K.D."/>
        </authorList>
    </citation>
    <scope>NUCLEOTIDE SEQUENCE</scope>
    <source>
        <strain evidence="2">WBS2B-138</strain>
    </source>
</reference>
<evidence type="ECO:0000313" key="3">
    <source>
        <dbReference type="Proteomes" id="UP001253193"/>
    </source>
</evidence>